<protein>
    <submittedName>
        <fullName evidence="2">Uncharacterized protein</fullName>
    </submittedName>
</protein>
<feature type="region of interest" description="Disordered" evidence="1">
    <location>
        <begin position="1"/>
        <end position="110"/>
    </location>
</feature>
<evidence type="ECO:0000313" key="2">
    <source>
        <dbReference type="EMBL" id="CAD5217159.1"/>
    </source>
</evidence>
<evidence type="ECO:0000313" key="3">
    <source>
        <dbReference type="Proteomes" id="UP000614601"/>
    </source>
</evidence>
<evidence type="ECO:0000256" key="1">
    <source>
        <dbReference type="SAM" id="MobiDB-lite"/>
    </source>
</evidence>
<comment type="caution">
    <text evidence="2">The sequence shown here is derived from an EMBL/GenBank/DDBJ whole genome shotgun (WGS) entry which is preliminary data.</text>
</comment>
<dbReference type="AlphaFoldDB" id="A0A811KPB0"/>
<dbReference type="EMBL" id="CAJFCW020000003">
    <property type="protein sequence ID" value="CAG9107225.1"/>
    <property type="molecule type" value="Genomic_DNA"/>
</dbReference>
<dbReference type="Proteomes" id="UP000614601">
    <property type="component" value="Unassembled WGS sequence"/>
</dbReference>
<reference evidence="2" key="1">
    <citation type="submission" date="2020-09" db="EMBL/GenBank/DDBJ databases">
        <authorList>
            <person name="Kikuchi T."/>
        </authorList>
    </citation>
    <scope>NUCLEOTIDE SEQUENCE</scope>
    <source>
        <strain evidence="2">SH1</strain>
    </source>
</reference>
<organism evidence="2 3">
    <name type="scientific">Bursaphelenchus okinawaensis</name>
    <dbReference type="NCBI Taxonomy" id="465554"/>
    <lineage>
        <taxon>Eukaryota</taxon>
        <taxon>Metazoa</taxon>
        <taxon>Ecdysozoa</taxon>
        <taxon>Nematoda</taxon>
        <taxon>Chromadorea</taxon>
        <taxon>Rhabditida</taxon>
        <taxon>Tylenchina</taxon>
        <taxon>Tylenchomorpha</taxon>
        <taxon>Aphelenchoidea</taxon>
        <taxon>Aphelenchoididae</taxon>
        <taxon>Bursaphelenchus</taxon>
    </lineage>
</organism>
<accession>A0A811KPB0</accession>
<name>A0A811KPB0_9BILA</name>
<keyword evidence="3" id="KW-1185">Reference proteome</keyword>
<dbReference type="EMBL" id="CAJFDH010000003">
    <property type="protein sequence ID" value="CAD5217159.1"/>
    <property type="molecule type" value="Genomic_DNA"/>
</dbReference>
<gene>
    <name evidence="2" type="ORF">BOKJ2_LOCUS6948</name>
</gene>
<dbReference type="Proteomes" id="UP000783686">
    <property type="component" value="Unassembled WGS sequence"/>
</dbReference>
<feature type="compositionally biased region" description="Basic and acidic residues" evidence="1">
    <location>
        <begin position="26"/>
        <end position="40"/>
    </location>
</feature>
<proteinExistence type="predicted"/>
<sequence length="110" mass="12356">MTTHTLSKIRAGLDDEERYWRGSQNGERRLAIKKDTKNEAAEGTEATDPLANPTETRRPLPATRRHTLNPLHHPPLIDRSKRRARQPPPLPAPSQSTHEIARVLTSTAAK</sequence>